<proteinExistence type="predicted"/>
<gene>
    <name evidence="1" type="ORF">G2W53_012052</name>
</gene>
<name>A0A834TXF7_9FABA</name>
<comment type="caution">
    <text evidence="1">The sequence shown here is derived from an EMBL/GenBank/DDBJ whole genome shotgun (WGS) entry which is preliminary data.</text>
</comment>
<protein>
    <submittedName>
        <fullName evidence="1">Uncharacterized protein</fullName>
    </submittedName>
</protein>
<dbReference type="AlphaFoldDB" id="A0A834TXF7"/>
<sequence length="38" mass="4194">MGPLMPDYKPTMVHGLERSIIIPLNLAPALIMTSKTRS</sequence>
<evidence type="ECO:0000313" key="1">
    <source>
        <dbReference type="EMBL" id="KAF7829719.1"/>
    </source>
</evidence>
<dbReference type="EMBL" id="JAAIUW010000005">
    <property type="protein sequence ID" value="KAF7829719.1"/>
    <property type="molecule type" value="Genomic_DNA"/>
</dbReference>
<dbReference type="Proteomes" id="UP000634136">
    <property type="component" value="Unassembled WGS sequence"/>
</dbReference>
<accession>A0A834TXF7</accession>
<evidence type="ECO:0000313" key="2">
    <source>
        <dbReference type="Proteomes" id="UP000634136"/>
    </source>
</evidence>
<reference evidence="1" key="1">
    <citation type="submission" date="2020-09" db="EMBL/GenBank/DDBJ databases">
        <title>Genome-Enabled Discovery of Anthraquinone Biosynthesis in Senna tora.</title>
        <authorList>
            <person name="Kang S.-H."/>
            <person name="Pandey R.P."/>
            <person name="Lee C.-M."/>
            <person name="Sim J.-S."/>
            <person name="Jeong J.-T."/>
            <person name="Choi B.-S."/>
            <person name="Jung M."/>
            <person name="Ginzburg D."/>
            <person name="Zhao K."/>
            <person name="Won S.Y."/>
            <person name="Oh T.-J."/>
            <person name="Yu Y."/>
            <person name="Kim N.-H."/>
            <person name="Lee O.R."/>
            <person name="Lee T.-H."/>
            <person name="Bashyal P."/>
            <person name="Kim T.-S."/>
            <person name="Lee W.-H."/>
            <person name="Kawkins C."/>
            <person name="Kim C.-K."/>
            <person name="Kim J.S."/>
            <person name="Ahn B.O."/>
            <person name="Rhee S.Y."/>
            <person name="Sohng J.K."/>
        </authorList>
    </citation>
    <scope>NUCLEOTIDE SEQUENCE</scope>
    <source>
        <tissue evidence="1">Leaf</tissue>
    </source>
</reference>
<keyword evidence="2" id="KW-1185">Reference proteome</keyword>
<organism evidence="1 2">
    <name type="scientific">Senna tora</name>
    <dbReference type="NCBI Taxonomy" id="362788"/>
    <lineage>
        <taxon>Eukaryota</taxon>
        <taxon>Viridiplantae</taxon>
        <taxon>Streptophyta</taxon>
        <taxon>Embryophyta</taxon>
        <taxon>Tracheophyta</taxon>
        <taxon>Spermatophyta</taxon>
        <taxon>Magnoliopsida</taxon>
        <taxon>eudicotyledons</taxon>
        <taxon>Gunneridae</taxon>
        <taxon>Pentapetalae</taxon>
        <taxon>rosids</taxon>
        <taxon>fabids</taxon>
        <taxon>Fabales</taxon>
        <taxon>Fabaceae</taxon>
        <taxon>Caesalpinioideae</taxon>
        <taxon>Cassia clade</taxon>
        <taxon>Senna</taxon>
    </lineage>
</organism>